<proteinExistence type="predicted"/>
<comment type="caution">
    <text evidence="2">The sequence shown here is derived from an EMBL/GenBank/DDBJ whole genome shotgun (WGS) entry which is preliminary data.</text>
</comment>
<dbReference type="InterPro" id="IPR029063">
    <property type="entry name" value="SAM-dependent_MTases_sf"/>
</dbReference>
<gene>
    <name evidence="2" type="ORF">GJV26_22700</name>
</gene>
<evidence type="ECO:0000256" key="1">
    <source>
        <dbReference type="SAM" id="MobiDB-lite"/>
    </source>
</evidence>
<dbReference type="Pfam" id="PF13578">
    <property type="entry name" value="Methyltransf_24"/>
    <property type="match status" value="1"/>
</dbReference>
<protein>
    <recommendedName>
        <fullName evidence="4">O-methyltransferase</fullName>
    </recommendedName>
</protein>
<accession>A0A6I3XID1</accession>
<evidence type="ECO:0000313" key="2">
    <source>
        <dbReference type="EMBL" id="MUI15256.1"/>
    </source>
</evidence>
<keyword evidence="3" id="KW-1185">Reference proteome</keyword>
<evidence type="ECO:0008006" key="4">
    <source>
        <dbReference type="Google" id="ProtNLM"/>
    </source>
</evidence>
<dbReference type="OrthoDB" id="9799672at2"/>
<organism evidence="2 3">
    <name type="scientific">Pseudoduganella dura</name>
    <dbReference type="NCBI Taxonomy" id="321982"/>
    <lineage>
        <taxon>Bacteria</taxon>
        <taxon>Pseudomonadati</taxon>
        <taxon>Pseudomonadota</taxon>
        <taxon>Betaproteobacteria</taxon>
        <taxon>Burkholderiales</taxon>
        <taxon>Oxalobacteraceae</taxon>
        <taxon>Telluria group</taxon>
        <taxon>Pseudoduganella</taxon>
    </lineage>
</organism>
<dbReference type="PANTHER" id="PTHR43167:SF1">
    <property type="entry name" value="PUTATIVE (AFU_ORTHOLOGUE AFUA_6G01830)-RELATED"/>
    <property type="match status" value="1"/>
</dbReference>
<dbReference type="Gene3D" id="3.40.50.150">
    <property type="entry name" value="Vaccinia Virus protein VP39"/>
    <property type="match status" value="1"/>
</dbReference>
<sequence>MVSRTAWRSTSYVRPSPASARCTVRGAQPSSRAASCKGLPGSPYSSASNPAGTPPPCASCQACAMSPRSALAGGRYGISTIHLAAAVRRRGEGRVISTELVARKAARARCHLADAQLADLVDVRVGDALATLAADPPRRMGMVLLDGAKRQYLPLLRQLEPDLLPGALIVADNTAMAGAADFVEYLQGSANGYATSTLYIRALDDYHPLLLATLLR</sequence>
<dbReference type="Proteomes" id="UP000431684">
    <property type="component" value="Unassembled WGS sequence"/>
</dbReference>
<name>A0A6I3XID1_9BURK</name>
<dbReference type="AlphaFoldDB" id="A0A6I3XID1"/>
<evidence type="ECO:0000313" key="3">
    <source>
        <dbReference type="Proteomes" id="UP000431684"/>
    </source>
</evidence>
<reference evidence="2 3" key="1">
    <citation type="submission" date="2019-11" db="EMBL/GenBank/DDBJ databases">
        <title>Draft Genome Sequences of Six Type Strains of the Genus Massilia.</title>
        <authorList>
            <person name="Miess H."/>
            <person name="Frediansyah A."/>
            <person name="Goeker M."/>
            <person name="Gross H."/>
        </authorList>
    </citation>
    <scope>NUCLEOTIDE SEQUENCE [LARGE SCALE GENOMIC DNA]</scope>
    <source>
        <strain evidence="2 3">DSM 17513</strain>
    </source>
</reference>
<dbReference type="PANTHER" id="PTHR43167">
    <property type="entry name" value="PUTATIVE (AFU_ORTHOLOGUE AFUA_6G01830)-RELATED"/>
    <property type="match status" value="1"/>
</dbReference>
<dbReference type="EMBL" id="WNWM01000002">
    <property type="protein sequence ID" value="MUI15256.1"/>
    <property type="molecule type" value="Genomic_DNA"/>
</dbReference>
<feature type="region of interest" description="Disordered" evidence="1">
    <location>
        <begin position="31"/>
        <end position="51"/>
    </location>
</feature>
<dbReference type="SUPFAM" id="SSF53335">
    <property type="entry name" value="S-adenosyl-L-methionine-dependent methyltransferases"/>
    <property type="match status" value="1"/>
</dbReference>